<evidence type="ECO:0000256" key="3">
    <source>
        <dbReference type="ARBA" id="ARBA00013194"/>
    </source>
</evidence>
<dbReference type="GO" id="GO:0043335">
    <property type="term" value="P:protein unfolding"/>
    <property type="evidence" value="ECO:0007669"/>
    <property type="project" value="TreeGrafter"/>
</dbReference>
<dbReference type="GO" id="GO:0015031">
    <property type="term" value="P:protein transport"/>
    <property type="evidence" value="ECO:0007669"/>
    <property type="project" value="UniProtKB-UniRule"/>
</dbReference>
<evidence type="ECO:0000256" key="8">
    <source>
        <dbReference type="ARBA" id="ARBA00023235"/>
    </source>
</evidence>
<keyword evidence="18" id="KW-1185">Reference proteome</keyword>
<evidence type="ECO:0000256" key="13">
    <source>
        <dbReference type="PROSITE-ProRule" id="PRU00277"/>
    </source>
</evidence>
<dbReference type="GO" id="GO:0043022">
    <property type="term" value="F:ribosome binding"/>
    <property type="evidence" value="ECO:0007669"/>
    <property type="project" value="TreeGrafter"/>
</dbReference>
<dbReference type="InterPro" id="IPR008881">
    <property type="entry name" value="Trigger_fac_ribosome-bd_bac"/>
</dbReference>
<dbReference type="HAMAP" id="MF_00303">
    <property type="entry name" value="Trigger_factor_Tig"/>
    <property type="match status" value="1"/>
</dbReference>
<comment type="domain">
    <text evidence="12">Consists of 3 domains; the N-terminus binds the ribosome, the middle domain has PPIase activity, while the C-terminus has intrinsic chaperone activity on its own.</text>
</comment>
<comment type="similarity">
    <text evidence="2 12 14">Belongs to the FKBP-type PPIase family. Tig subfamily.</text>
</comment>
<comment type="caution">
    <text evidence="17">The sequence shown here is derived from an EMBL/GenBank/DDBJ whole genome shotgun (WGS) entry which is preliminary data.</text>
</comment>
<dbReference type="Gene3D" id="3.10.50.40">
    <property type="match status" value="1"/>
</dbReference>
<sequence>MQVTQTNADGLKHEFKVVIPAGHLEEKVSTRLAEVGRTVRIPGFRPGKVPMGILRKKYGSSVMGEVLESAVNDGTQHALDEHKLRPAVQPKVEITSFKEGDDLEFTIAVETLPEVKISGLGDLALEKPVAEVTDVEVEQALQNIASRQEKTEAAEKTHAAESGEVVVIDFLGKVDGVAFDGGKAEGYSLKLGSGNFIPGFEDQLIGAKAEEERVVKVTFPADYGSDALAGKDAEFEVKVHEVRKVVPAVLDDELAKGVGLETLDELKKAVREEIERDYTNLSRAHLKRHLLDQLAAQYDFGVPEGMVELEFDAIWKQLEKDKSEGRLDAADQGKSDETLKEEYRAIATRRVRLGLVLSEVGRENNITIVQEDLNRAVMAEARRYPGQEHLVFQYFQKNPDALNSLRAPIFEEKVIDFILELAKVTEKVVSIDDLRKDPEDETASEAADAAPKPKKKAAKKKVAAEE</sequence>
<reference evidence="18" key="1">
    <citation type="submission" date="2017-12" db="EMBL/GenBank/DDBJ databases">
        <title>Draft genome sequence of Telmatospirillum siberiense 26-4b1T, an acidotolerant peatland alphaproteobacterium potentially involved in sulfur cycling.</title>
        <authorList>
            <person name="Hausmann B."/>
            <person name="Pjevac P."/>
            <person name="Schreck K."/>
            <person name="Herbold C.W."/>
            <person name="Daims H."/>
            <person name="Wagner M."/>
            <person name="Pester M."/>
            <person name="Loy A."/>
        </authorList>
    </citation>
    <scope>NUCLEOTIDE SEQUENCE [LARGE SCALE GENOMIC DNA]</scope>
    <source>
        <strain evidence="18">26-4b1</strain>
    </source>
</reference>
<keyword evidence="9 12" id="KW-0131">Cell cycle</keyword>
<dbReference type="InterPro" id="IPR027304">
    <property type="entry name" value="Trigger_fact/SurA_dom_sf"/>
</dbReference>
<evidence type="ECO:0000256" key="15">
    <source>
        <dbReference type="SAM" id="MobiDB-lite"/>
    </source>
</evidence>
<evidence type="ECO:0000256" key="9">
    <source>
        <dbReference type="ARBA" id="ARBA00023306"/>
    </source>
</evidence>
<dbReference type="SUPFAM" id="SSF102735">
    <property type="entry name" value="Trigger factor ribosome-binding domain"/>
    <property type="match status" value="1"/>
</dbReference>
<dbReference type="PIRSF" id="PIRSF003095">
    <property type="entry name" value="Trigger_factor"/>
    <property type="match status" value="1"/>
</dbReference>
<evidence type="ECO:0000256" key="14">
    <source>
        <dbReference type="RuleBase" id="RU003914"/>
    </source>
</evidence>
<dbReference type="SUPFAM" id="SSF54534">
    <property type="entry name" value="FKBP-like"/>
    <property type="match status" value="1"/>
</dbReference>
<dbReference type="GO" id="GO:0044183">
    <property type="term" value="F:protein folding chaperone"/>
    <property type="evidence" value="ECO:0007669"/>
    <property type="project" value="TreeGrafter"/>
</dbReference>
<dbReference type="GO" id="GO:0051083">
    <property type="term" value="P:'de novo' cotranslational protein folding"/>
    <property type="evidence" value="ECO:0007669"/>
    <property type="project" value="TreeGrafter"/>
</dbReference>
<keyword evidence="5 12" id="KW-0132">Cell division</keyword>
<evidence type="ECO:0000313" key="18">
    <source>
        <dbReference type="Proteomes" id="UP000233293"/>
    </source>
</evidence>
<evidence type="ECO:0000256" key="6">
    <source>
        <dbReference type="ARBA" id="ARBA00023110"/>
    </source>
</evidence>
<dbReference type="GO" id="GO:0003755">
    <property type="term" value="F:peptidyl-prolyl cis-trans isomerase activity"/>
    <property type="evidence" value="ECO:0007669"/>
    <property type="project" value="UniProtKB-UniRule"/>
</dbReference>
<evidence type="ECO:0000259" key="16">
    <source>
        <dbReference type="PROSITE" id="PS50059"/>
    </source>
</evidence>
<name>A0A2N3PZM6_9PROT</name>
<dbReference type="InterPro" id="IPR036611">
    <property type="entry name" value="Trigger_fac_ribosome-bd_sf"/>
</dbReference>
<dbReference type="RefSeq" id="WP_101249397.1">
    <property type="nucleotide sequence ID" value="NZ_PIUM01000003.1"/>
</dbReference>
<organism evidence="17 18">
    <name type="scientific">Telmatospirillum siberiense</name>
    <dbReference type="NCBI Taxonomy" id="382514"/>
    <lineage>
        <taxon>Bacteria</taxon>
        <taxon>Pseudomonadati</taxon>
        <taxon>Pseudomonadota</taxon>
        <taxon>Alphaproteobacteria</taxon>
        <taxon>Rhodospirillales</taxon>
        <taxon>Rhodospirillaceae</taxon>
        <taxon>Telmatospirillum</taxon>
    </lineage>
</organism>
<proteinExistence type="inferred from homology"/>
<dbReference type="EMBL" id="PIUM01000003">
    <property type="protein sequence ID" value="PKU25853.1"/>
    <property type="molecule type" value="Genomic_DNA"/>
</dbReference>
<dbReference type="InterPro" id="IPR046357">
    <property type="entry name" value="PPIase_dom_sf"/>
</dbReference>
<gene>
    <name evidence="12" type="primary">tig</name>
    <name evidence="17" type="ORF">CWS72_04660</name>
</gene>
<keyword evidence="6 12" id="KW-0697">Rotamase</keyword>
<dbReference type="InterPro" id="IPR001179">
    <property type="entry name" value="PPIase_FKBP_dom"/>
</dbReference>
<feature type="compositionally biased region" description="Basic residues" evidence="15">
    <location>
        <begin position="452"/>
        <end position="466"/>
    </location>
</feature>
<feature type="region of interest" description="Disordered" evidence="15">
    <location>
        <begin position="432"/>
        <end position="466"/>
    </location>
</feature>
<feature type="domain" description="PPIase FKBP-type" evidence="16">
    <location>
        <begin position="163"/>
        <end position="245"/>
    </location>
</feature>
<evidence type="ECO:0000256" key="12">
    <source>
        <dbReference type="HAMAP-Rule" id="MF_00303"/>
    </source>
</evidence>
<dbReference type="AlphaFoldDB" id="A0A2N3PZM6"/>
<dbReference type="NCBIfam" id="TIGR00115">
    <property type="entry name" value="tig"/>
    <property type="match status" value="1"/>
</dbReference>
<dbReference type="GO" id="GO:0005737">
    <property type="term" value="C:cytoplasm"/>
    <property type="evidence" value="ECO:0007669"/>
    <property type="project" value="UniProtKB-SubCell"/>
</dbReference>
<dbReference type="PANTHER" id="PTHR30560">
    <property type="entry name" value="TRIGGER FACTOR CHAPERONE AND PEPTIDYL-PROLYL CIS/TRANS ISOMERASE"/>
    <property type="match status" value="1"/>
</dbReference>
<protein>
    <recommendedName>
        <fullName evidence="4 12">Trigger factor</fullName>
        <shortName evidence="12">TF</shortName>
        <ecNumber evidence="3 12">5.2.1.8</ecNumber>
    </recommendedName>
    <alternativeName>
        <fullName evidence="11 12">PPIase</fullName>
    </alternativeName>
</protein>
<dbReference type="Pfam" id="PF00254">
    <property type="entry name" value="FKBP_C"/>
    <property type="match status" value="1"/>
</dbReference>
<evidence type="ECO:0000256" key="2">
    <source>
        <dbReference type="ARBA" id="ARBA00005464"/>
    </source>
</evidence>
<evidence type="ECO:0000313" key="17">
    <source>
        <dbReference type="EMBL" id="PKU25853.1"/>
    </source>
</evidence>
<keyword evidence="8 12" id="KW-0413">Isomerase</keyword>
<evidence type="ECO:0000256" key="7">
    <source>
        <dbReference type="ARBA" id="ARBA00023186"/>
    </source>
</evidence>
<keyword evidence="12" id="KW-0963">Cytoplasm</keyword>
<comment type="function">
    <text evidence="10 12">Involved in protein export. Acts as a chaperone by maintaining the newly synthesized protein in an open conformation. Functions as a peptidyl-prolyl cis-trans isomerase.</text>
</comment>
<dbReference type="SUPFAM" id="SSF109998">
    <property type="entry name" value="Triger factor/SurA peptide-binding domain-like"/>
    <property type="match status" value="1"/>
</dbReference>
<accession>A0A2N3PZM6</accession>
<dbReference type="PANTHER" id="PTHR30560:SF3">
    <property type="entry name" value="TRIGGER FACTOR-LIKE PROTEIN TIG, CHLOROPLASTIC"/>
    <property type="match status" value="1"/>
</dbReference>
<dbReference type="Gene3D" id="1.10.3120.10">
    <property type="entry name" value="Trigger factor, C-terminal domain"/>
    <property type="match status" value="1"/>
</dbReference>
<evidence type="ECO:0000256" key="4">
    <source>
        <dbReference type="ARBA" id="ARBA00016902"/>
    </source>
</evidence>
<dbReference type="Gene3D" id="3.30.70.1050">
    <property type="entry name" value="Trigger factor ribosome-binding domain"/>
    <property type="match status" value="1"/>
</dbReference>
<keyword evidence="7 12" id="KW-0143">Chaperone</keyword>
<evidence type="ECO:0000256" key="5">
    <source>
        <dbReference type="ARBA" id="ARBA00022618"/>
    </source>
</evidence>
<dbReference type="Pfam" id="PF05697">
    <property type="entry name" value="Trigger_N"/>
    <property type="match status" value="1"/>
</dbReference>
<dbReference type="Pfam" id="PF05698">
    <property type="entry name" value="Trigger_C"/>
    <property type="match status" value="1"/>
</dbReference>
<dbReference type="InterPro" id="IPR005215">
    <property type="entry name" value="Trig_fac"/>
</dbReference>
<dbReference type="Proteomes" id="UP000233293">
    <property type="component" value="Unassembled WGS sequence"/>
</dbReference>
<evidence type="ECO:0000256" key="11">
    <source>
        <dbReference type="ARBA" id="ARBA00029986"/>
    </source>
</evidence>
<evidence type="ECO:0000256" key="10">
    <source>
        <dbReference type="ARBA" id="ARBA00024849"/>
    </source>
</evidence>
<dbReference type="EC" id="5.2.1.8" evidence="3 12"/>
<dbReference type="OrthoDB" id="9767721at2"/>
<comment type="catalytic activity">
    <reaction evidence="1 12 13">
        <text>[protein]-peptidylproline (omega=180) = [protein]-peptidylproline (omega=0)</text>
        <dbReference type="Rhea" id="RHEA:16237"/>
        <dbReference type="Rhea" id="RHEA-COMP:10747"/>
        <dbReference type="Rhea" id="RHEA-COMP:10748"/>
        <dbReference type="ChEBI" id="CHEBI:83833"/>
        <dbReference type="ChEBI" id="CHEBI:83834"/>
        <dbReference type="EC" id="5.2.1.8"/>
    </reaction>
</comment>
<comment type="subcellular location">
    <subcellularLocation>
        <location evidence="12">Cytoplasm</location>
    </subcellularLocation>
    <text evidence="12">About half TF is bound to the ribosome near the polypeptide exit tunnel while the other half is free in the cytoplasm.</text>
</comment>
<dbReference type="FunFam" id="3.10.50.40:FF:000001">
    <property type="entry name" value="Trigger factor"/>
    <property type="match status" value="1"/>
</dbReference>
<dbReference type="InterPro" id="IPR037041">
    <property type="entry name" value="Trigger_fac_C_sf"/>
</dbReference>
<dbReference type="GO" id="GO:0051301">
    <property type="term" value="P:cell division"/>
    <property type="evidence" value="ECO:0007669"/>
    <property type="project" value="UniProtKB-KW"/>
</dbReference>
<dbReference type="InterPro" id="IPR008880">
    <property type="entry name" value="Trigger_fac_C"/>
</dbReference>
<evidence type="ECO:0000256" key="1">
    <source>
        <dbReference type="ARBA" id="ARBA00000971"/>
    </source>
</evidence>
<dbReference type="PROSITE" id="PS50059">
    <property type="entry name" value="FKBP_PPIASE"/>
    <property type="match status" value="1"/>
</dbReference>